<evidence type="ECO:0000256" key="3">
    <source>
        <dbReference type="ARBA" id="ARBA00023015"/>
    </source>
</evidence>
<dbReference type="STRING" id="212818.A0A0D1ZAJ1"/>
<dbReference type="RefSeq" id="XP_016223291.1">
    <property type="nucleotide sequence ID" value="XM_016370998.1"/>
</dbReference>
<feature type="region of interest" description="Disordered" evidence="6">
    <location>
        <begin position="1"/>
        <end position="46"/>
    </location>
</feature>
<keyword evidence="3" id="KW-0805">Transcription regulation</keyword>
<feature type="compositionally biased region" description="Polar residues" evidence="6">
    <location>
        <begin position="212"/>
        <end position="224"/>
    </location>
</feature>
<dbReference type="PANTHER" id="PTHR21964">
    <property type="entry name" value="BREAST CANCER METASTASIS-SUPPRESSOR 1"/>
    <property type="match status" value="1"/>
</dbReference>
<dbReference type="OMA" id="AADMMRT"/>
<dbReference type="VEuPathDB" id="FungiDB:PV10_06230"/>
<dbReference type="Pfam" id="PF08598">
    <property type="entry name" value="Sds3"/>
    <property type="match status" value="1"/>
</dbReference>
<keyword evidence="4" id="KW-0804">Transcription</keyword>
<sequence length="481" mass="53793">MAYHLSPTPPPLMDPENTTTIHSPQRSPSPPTQPLSKRDKRRNQHAAHQNDLYAEFSANREQHYREQLIALQTDMNLITQADPYYPELLEDSPEEVARIAEVAASGTPYQSQMSSLAGKWYAEFVNEVNDAKEAKELALIQLMNAHQARLERLKYECDYRLHLAAEECEHMTNTLRERLFQSLSSKRQRLMKEKEQLDIADTNALLLHPSQFSITNPASPGGHTTSRKTRFTRHREQEDLNGVDGNGKRKRKFADDDFGSPSRNGVSTPGDRSRAATAHQTAPVYSINSLFTEKELNLQSHQAQIAAHHFFATSRKEGEATNARKRGRDRDDADKQDGSGDDSVSEEDEELEAPAMDRSASQNVHVTRSTRTIGGLSALNTLSDLAEKAATRPALPYATLHTHQGRSGTFLPQPSRLLQEELEEDLLKLAQTEGLPPGTVDKKAVEDALKPLSEGWSNLAPDWPVYMDVHLVEVDPRQAGA</sequence>
<gene>
    <name evidence="7" type="ORF">PV10_06230</name>
</gene>
<dbReference type="GeneID" id="27324075"/>
<protein>
    <recommendedName>
        <fullName evidence="9">Deacetylase complex subunit Sds3</fullName>
    </recommendedName>
</protein>
<dbReference type="OrthoDB" id="70376at2759"/>
<feature type="compositionally biased region" description="Polar residues" evidence="6">
    <location>
        <begin position="359"/>
        <end position="368"/>
    </location>
</feature>
<dbReference type="GO" id="GO:0005654">
    <property type="term" value="C:nucleoplasm"/>
    <property type="evidence" value="ECO:0007669"/>
    <property type="project" value="UniProtKB-ARBA"/>
</dbReference>
<keyword evidence="2" id="KW-0678">Repressor</keyword>
<evidence type="ECO:0000256" key="4">
    <source>
        <dbReference type="ARBA" id="ARBA00023163"/>
    </source>
</evidence>
<dbReference type="SMART" id="SM01401">
    <property type="entry name" value="Sds3"/>
    <property type="match status" value="1"/>
</dbReference>
<dbReference type="InterPro" id="IPR013907">
    <property type="entry name" value="Sds3"/>
</dbReference>
<evidence type="ECO:0000256" key="6">
    <source>
        <dbReference type="SAM" id="MobiDB-lite"/>
    </source>
</evidence>
<proteinExistence type="predicted"/>
<feature type="region of interest" description="Disordered" evidence="6">
    <location>
        <begin position="212"/>
        <end position="280"/>
    </location>
</feature>
<reference evidence="7 8" key="1">
    <citation type="submission" date="2015-01" db="EMBL/GenBank/DDBJ databases">
        <title>The Genome Sequence of Exophiala mesophila CBS40295.</title>
        <authorList>
            <consortium name="The Broad Institute Genomics Platform"/>
            <person name="Cuomo C."/>
            <person name="de Hoog S."/>
            <person name="Gorbushina A."/>
            <person name="Stielow B."/>
            <person name="Teixiera M."/>
            <person name="Abouelleil A."/>
            <person name="Chapman S.B."/>
            <person name="Priest M."/>
            <person name="Young S.K."/>
            <person name="Wortman J."/>
            <person name="Nusbaum C."/>
            <person name="Birren B."/>
        </authorList>
    </citation>
    <scope>NUCLEOTIDE SEQUENCE [LARGE SCALE GENOMIC DNA]</scope>
    <source>
        <strain evidence="7 8">CBS 40295</strain>
    </source>
</reference>
<evidence type="ECO:0000256" key="1">
    <source>
        <dbReference type="ARBA" id="ARBA00004123"/>
    </source>
</evidence>
<name>A0A0D1ZAJ1_EXOME</name>
<dbReference type="AlphaFoldDB" id="A0A0D1ZAJ1"/>
<dbReference type="HOGENOM" id="CLU_031130_0_0_1"/>
<evidence type="ECO:0008006" key="9">
    <source>
        <dbReference type="Google" id="ProtNLM"/>
    </source>
</evidence>
<comment type="subcellular location">
    <subcellularLocation>
        <location evidence="1">Nucleus</location>
    </subcellularLocation>
</comment>
<dbReference type="EMBL" id="KN847523">
    <property type="protein sequence ID" value="KIV91717.1"/>
    <property type="molecule type" value="Genomic_DNA"/>
</dbReference>
<dbReference type="GO" id="GO:0010468">
    <property type="term" value="P:regulation of gene expression"/>
    <property type="evidence" value="ECO:0007669"/>
    <property type="project" value="UniProtKB-ARBA"/>
</dbReference>
<organism evidence="7 8">
    <name type="scientific">Exophiala mesophila</name>
    <name type="common">Black yeast-like fungus</name>
    <dbReference type="NCBI Taxonomy" id="212818"/>
    <lineage>
        <taxon>Eukaryota</taxon>
        <taxon>Fungi</taxon>
        <taxon>Dikarya</taxon>
        <taxon>Ascomycota</taxon>
        <taxon>Pezizomycotina</taxon>
        <taxon>Eurotiomycetes</taxon>
        <taxon>Chaetothyriomycetidae</taxon>
        <taxon>Chaetothyriales</taxon>
        <taxon>Herpotrichiellaceae</taxon>
        <taxon>Exophiala</taxon>
    </lineage>
</organism>
<keyword evidence="8" id="KW-1185">Reference proteome</keyword>
<feature type="compositionally biased region" description="Acidic residues" evidence="6">
    <location>
        <begin position="339"/>
        <end position="352"/>
    </location>
</feature>
<evidence type="ECO:0000313" key="8">
    <source>
        <dbReference type="Proteomes" id="UP000054302"/>
    </source>
</evidence>
<evidence type="ECO:0000313" key="7">
    <source>
        <dbReference type="EMBL" id="KIV91717.1"/>
    </source>
</evidence>
<evidence type="ECO:0000256" key="2">
    <source>
        <dbReference type="ARBA" id="ARBA00022491"/>
    </source>
</evidence>
<feature type="region of interest" description="Disordered" evidence="6">
    <location>
        <begin position="310"/>
        <end position="368"/>
    </location>
</feature>
<keyword evidence="5" id="KW-0539">Nucleus</keyword>
<accession>A0A0D1ZAJ1</accession>
<feature type="compositionally biased region" description="Basic and acidic residues" evidence="6">
    <location>
        <begin position="328"/>
        <end position="338"/>
    </location>
</feature>
<dbReference type="Proteomes" id="UP000054302">
    <property type="component" value="Unassembled WGS sequence"/>
</dbReference>
<evidence type="ECO:0000256" key="5">
    <source>
        <dbReference type="ARBA" id="ARBA00023242"/>
    </source>
</evidence>